<dbReference type="Proteomes" id="UP001501170">
    <property type="component" value="Unassembled WGS sequence"/>
</dbReference>
<reference evidence="2" key="1">
    <citation type="journal article" date="2019" name="Int. J. Syst. Evol. Microbiol.">
        <title>The Global Catalogue of Microorganisms (GCM) 10K type strain sequencing project: providing services to taxonomists for standard genome sequencing and annotation.</title>
        <authorList>
            <consortium name="The Broad Institute Genomics Platform"/>
            <consortium name="The Broad Institute Genome Sequencing Center for Infectious Disease"/>
            <person name="Wu L."/>
            <person name="Ma J."/>
        </authorList>
    </citation>
    <scope>NUCLEOTIDE SEQUENCE [LARGE SCALE GENOMIC DNA]</scope>
    <source>
        <strain evidence="2">JCM 16227</strain>
    </source>
</reference>
<proteinExistence type="predicted"/>
<evidence type="ECO:0000313" key="2">
    <source>
        <dbReference type="Proteomes" id="UP001501170"/>
    </source>
</evidence>
<gene>
    <name evidence="1" type="ORF">GCM10009855_11730</name>
</gene>
<dbReference type="RefSeq" id="WP_006896293.1">
    <property type="nucleotide sequence ID" value="NZ_BAAARB010000004.1"/>
</dbReference>
<keyword evidence="2" id="KW-1185">Reference proteome</keyword>
<dbReference type="Pfam" id="PF13830">
    <property type="entry name" value="DUF4192"/>
    <property type="match status" value="1"/>
</dbReference>
<dbReference type="InterPro" id="IPR025447">
    <property type="entry name" value="DUF4192"/>
</dbReference>
<organism evidence="1 2">
    <name type="scientific">Gordonia cholesterolivorans</name>
    <dbReference type="NCBI Taxonomy" id="559625"/>
    <lineage>
        <taxon>Bacteria</taxon>
        <taxon>Bacillati</taxon>
        <taxon>Actinomycetota</taxon>
        <taxon>Actinomycetes</taxon>
        <taxon>Mycobacteriales</taxon>
        <taxon>Gordoniaceae</taxon>
        <taxon>Gordonia</taxon>
    </lineage>
</organism>
<evidence type="ECO:0000313" key="1">
    <source>
        <dbReference type="EMBL" id="GAA2374155.1"/>
    </source>
</evidence>
<sequence length="370" mass="38498">MTNSLSIPAGGHTDGRSDPDKLLAAVPGLLGFVPEQSIVLLVFGADRTVVATMRHDLCLTKNGSPSAGMRQLFIRLGTLAASYGAIGTVAVIVDDRYPPDDDRYRAVAAAANKGFGPAGGLSAAFAMAQAASGSRWHTVWRPAGGRAAPYPFTAAVPATGVLSDPNASPTALERAVHSGRRILARRSEMLALLSPEPHCARAGCRGVSPVPVRHEPGRVDAQGLAFALGTLARFSAGDTDLTCADVNTLAEALVSVHVRDALLGLSLTEQRGAAEDLWRTLTRRLDGHARAAAATLLGHLHYMAGEGAYAGVAFGVAHDADPDYHLANLLDTALINGMRPRELRGLAELAYEIAESLGGPLPAPVHEPAG</sequence>
<comment type="caution">
    <text evidence="1">The sequence shown here is derived from an EMBL/GenBank/DDBJ whole genome shotgun (WGS) entry which is preliminary data.</text>
</comment>
<protein>
    <submittedName>
        <fullName evidence="1">DUF4192 domain-containing protein</fullName>
    </submittedName>
</protein>
<dbReference type="EMBL" id="BAAARB010000004">
    <property type="protein sequence ID" value="GAA2374155.1"/>
    <property type="molecule type" value="Genomic_DNA"/>
</dbReference>
<name>A0ABP5UCW6_9ACTN</name>
<accession>A0ABP5UCW6</accession>